<protein>
    <submittedName>
        <fullName evidence="3">Uncharacterized protein</fullName>
    </submittedName>
</protein>
<dbReference type="AlphaFoldDB" id="A0AAD2H1S1"/>
<sequence>MPPVVIPPPTDTPRRMRSGHRGTTSGGKPAPRPILVNGHLEEGRDEDPAPAVATSRSTRRPTSGGDGSPRPVLVDGHLLPAPDAIDRTALFPLDMMAGVGPLTSTTGFAMGIGRGESPGAVVVRVGALALVVGALIVVSANAISRCFRRRRSKY</sequence>
<evidence type="ECO:0000256" key="1">
    <source>
        <dbReference type="SAM" id="MobiDB-lite"/>
    </source>
</evidence>
<evidence type="ECO:0000256" key="2">
    <source>
        <dbReference type="SAM" id="Phobius"/>
    </source>
</evidence>
<keyword evidence="2" id="KW-0472">Membrane</keyword>
<feature type="transmembrane region" description="Helical" evidence="2">
    <location>
        <begin position="121"/>
        <end position="143"/>
    </location>
</feature>
<keyword evidence="2" id="KW-1133">Transmembrane helix</keyword>
<keyword evidence="5" id="KW-1185">Reference proteome</keyword>
<evidence type="ECO:0000313" key="5">
    <source>
        <dbReference type="Proteomes" id="UP001295794"/>
    </source>
</evidence>
<evidence type="ECO:0000313" key="3">
    <source>
        <dbReference type="EMBL" id="CAK5267838.1"/>
    </source>
</evidence>
<keyword evidence="2" id="KW-0812">Transmembrane</keyword>
<dbReference type="EMBL" id="CAVNYO010000466">
    <property type="protein sequence ID" value="CAK5283376.1"/>
    <property type="molecule type" value="Genomic_DNA"/>
</dbReference>
<comment type="caution">
    <text evidence="3">The sequence shown here is derived from an EMBL/GenBank/DDBJ whole genome shotgun (WGS) entry which is preliminary data.</text>
</comment>
<dbReference type="Proteomes" id="UP001295794">
    <property type="component" value="Unassembled WGS sequence"/>
</dbReference>
<gene>
    <name evidence="3" type="ORF">MYCIT1_LOCUS10699</name>
    <name evidence="4" type="ORF">MYCIT1_LOCUS35858</name>
</gene>
<dbReference type="EMBL" id="CAVNYO010000136">
    <property type="protein sequence ID" value="CAK5267838.1"/>
    <property type="molecule type" value="Genomic_DNA"/>
</dbReference>
<accession>A0AAD2H1S1</accession>
<organism evidence="3 5">
    <name type="scientific">Mycena citricolor</name>
    <dbReference type="NCBI Taxonomy" id="2018698"/>
    <lineage>
        <taxon>Eukaryota</taxon>
        <taxon>Fungi</taxon>
        <taxon>Dikarya</taxon>
        <taxon>Basidiomycota</taxon>
        <taxon>Agaricomycotina</taxon>
        <taxon>Agaricomycetes</taxon>
        <taxon>Agaricomycetidae</taxon>
        <taxon>Agaricales</taxon>
        <taxon>Marasmiineae</taxon>
        <taxon>Mycenaceae</taxon>
        <taxon>Mycena</taxon>
    </lineage>
</organism>
<feature type="compositionally biased region" description="Pro residues" evidence="1">
    <location>
        <begin position="1"/>
        <end position="11"/>
    </location>
</feature>
<proteinExistence type="predicted"/>
<reference evidence="3" key="1">
    <citation type="submission" date="2023-11" db="EMBL/GenBank/DDBJ databases">
        <authorList>
            <person name="De Vega J J."/>
            <person name="De Vega J J."/>
        </authorList>
    </citation>
    <scope>NUCLEOTIDE SEQUENCE</scope>
</reference>
<feature type="region of interest" description="Disordered" evidence="1">
    <location>
        <begin position="1"/>
        <end position="73"/>
    </location>
</feature>
<evidence type="ECO:0000313" key="4">
    <source>
        <dbReference type="EMBL" id="CAK5283376.1"/>
    </source>
</evidence>
<name>A0AAD2H1S1_9AGAR</name>